<dbReference type="Pfam" id="PF02937">
    <property type="entry name" value="COX6C"/>
    <property type="match status" value="1"/>
</dbReference>
<evidence type="ECO:0000256" key="4">
    <source>
        <dbReference type="ARBA" id="ARBA00022692"/>
    </source>
</evidence>
<dbReference type="InterPro" id="IPR037169">
    <property type="entry name" value="Cytochrome_c_oxidase_VIc_sf"/>
</dbReference>
<feature type="transmembrane region" description="Helical" evidence="9">
    <location>
        <begin position="25"/>
        <end position="45"/>
    </location>
</feature>
<accession>A0A6P8ZP32</accession>
<dbReference type="InterPro" id="IPR034884">
    <property type="entry name" value="Cytochrome_c_oxidase_VIc/VIIs"/>
</dbReference>
<comment type="similarity">
    <text evidence="3">Belongs to the cytochrome c oxidase subunit 6c family.</text>
</comment>
<organism evidence="11">
    <name type="scientific">Thrips palmi</name>
    <name type="common">Melon thrips</name>
    <dbReference type="NCBI Taxonomy" id="161013"/>
    <lineage>
        <taxon>Eukaryota</taxon>
        <taxon>Metazoa</taxon>
        <taxon>Ecdysozoa</taxon>
        <taxon>Arthropoda</taxon>
        <taxon>Hexapoda</taxon>
        <taxon>Insecta</taxon>
        <taxon>Pterygota</taxon>
        <taxon>Neoptera</taxon>
        <taxon>Paraneoptera</taxon>
        <taxon>Thysanoptera</taxon>
        <taxon>Terebrantia</taxon>
        <taxon>Thripoidea</taxon>
        <taxon>Thripidae</taxon>
        <taxon>Thrips</taxon>
    </lineage>
</organism>
<dbReference type="Gene3D" id="4.10.93.10">
    <property type="entry name" value="Mitochondrial cytochrome c oxidase subunit VIc/VIIs"/>
    <property type="match status" value="1"/>
</dbReference>
<evidence type="ECO:0000256" key="6">
    <source>
        <dbReference type="ARBA" id="ARBA00022989"/>
    </source>
</evidence>
<dbReference type="SUPFAM" id="SSF81415">
    <property type="entry name" value="Mitochondrial cytochrome c oxidase subunit VIc"/>
    <property type="match status" value="1"/>
</dbReference>
<comment type="pathway">
    <text evidence="2">Energy metabolism; oxidative phosphorylation.</text>
</comment>
<evidence type="ECO:0000313" key="11">
    <source>
        <dbReference type="RefSeq" id="XP_034243399.1"/>
    </source>
</evidence>
<keyword evidence="4 9" id="KW-0812">Transmembrane</keyword>
<evidence type="ECO:0000256" key="1">
    <source>
        <dbReference type="ARBA" id="ARBA00004434"/>
    </source>
</evidence>
<gene>
    <name evidence="11" type="primary">LOC117646504</name>
</gene>
<comment type="subcellular location">
    <subcellularLocation>
        <location evidence="1">Mitochondrion inner membrane</location>
        <topology evidence="1">Single-pass membrane protein</topology>
    </subcellularLocation>
</comment>
<dbReference type="GeneID" id="117646504"/>
<keyword evidence="7" id="KW-0496">Mitochondrion</keyword>
<keyword evidence="8 9" id="KW-0472">Membrane</keyword>
<dbReference type="KEGG" id="tpal:117646504"/>
<evidence type="ECO:0000256" key="2">
    <source>
        <dbReference type="ARBA" id="ARBA00004673"/>
    </source>
</evidence>
<keyword evidence="10" id="KW-1185">Reference proteome</keyword>
<evidence type="ECO:0000256" key="7">
    <source>
        <dbReference type="ARBA" id="ARBA00023128"/>
    </source>
</evidence>
<dbReference type="GO" id="GO:0005743">
    <property type="term" value="C:mitochondrial inner membrane"/>
    <property type="evidence" value="ECO:0007669"/>
    <property type="project" value="UniProtKB-SubCell"/>
</dbReference>
<dbReference type="PANTHER" id="PTHR48416:SF1">
    <property type="entry name" value="CYTOCHROME C OXIDASE SUBUNIT 6C"/>
    <property type="match status" value="1"/>
</dbReference>
<evidence type="ECO:0000256" key="8">
    <source>
        <dbReference type="ARBA" id="ARBA00023136"/>
    </source>
</evidence>
<dbReference type="InParanoid" id="A0A6P8ZP32"/>
<evidence type="ECO:0000256" key="9">
    <source>
        <dbReference type="SAM" id="Phobius"/>
    </source>
</evidence>
<evidence type="ECO:0000256" key="5">
    <source>
        <dbReference type="ARBA" id="ARBA00022792"/>
    </source>
</evidence>
<keyword evidence="6 9" id="KW-1133">Transmembrane helix</keyword>
<reference evidence="11" key="1">
    <citation type="submission" date="2025-08" db="UniProtKB">
        <authorList>
            <consortium name="RefSeq"/>
        </authorList>
    </citation>
    <scope>IDENTIFICATION</scope>
    <source>
        <tissue evidence="11">Total insect</tissue>
    </source>
</reference>
<name>A0A6P8ZP32_THRPL</name>
<dbReference type="InterPro" id="IPR051389">
    <property type="entry name" value="Cytochrome_c_oxidase_VIc"/>
</dbReference>
<protein>
    <submittedName>
        <fullName evidence="11">Cytochrome c oxidase subunit 6C-1-like</fullName>
    </submittedName>
</protein>
<sequence length="93" mass="10737">MSSAVTKLAKPQLRGHFQNYLNQTFIQAAIASAVVGVGFYFGILVKHRNRREEFYATFNAEKEFERLRDLGFFWSVPSKDPSKNLYNMQGEMP</sequence>
<evidence type="ECO:0000256" key="3">
    <source>
        <dbReference type="ARBA" id="ARBA00007204"/>
    </source>
</evidence>
<dbReference type="RefSeq" id="XP_034243399.1">
    <property type="nucleotide sequence ID" value="XM_034387508.1"/>
</dbReference>
<dbReference type="OrthoDB" id="10051322at2759"/>
<dbReference type="Proteomes" id="UP000515158">
    <property type="component" value="Unplaced"/>
</dbReference>
<evidence type="ECO:0000313" key="10">
    <source>
        <dbReference type="Proteomes" id="UP000515158"/>
    </source>
</evidence>
<proteinExistence type="inferred from homology"/>
<keyword evidence="5" id="KW-0999">Mitochondrion inner membrane</keyword>
<dbReference type="AlphaFoldDB" id="A0A6P8ZP32"/>
<dbReference type="PANTHER" id="PTHR48416">
    <property type="entry name" value="CYTOCHROME C OXIDASE SUBUNIT 6C"/>
    <property type="match status" value="1"/>
</dbReference>